<dbReference type="EMBL" id="AP012279">
    <property type="protein sequence ID" value="BAL75543.1"/>
    <property type="molecule type" value="Genomic_DNA"/>
</dbReference>
<feature type="domain" description="Polysaccharide biosynthesis protein CapD-like" evidence="3">
    <location>
        <begin position="330"/>
        <end position="627"/>
    </location>
</feature>
<evidence type="ECO:0000313" key="4">
    <source>
        <dbReference type="EMBL" id="BAL75543.1"/>
    </source>
</evidence>
<dbReference type="Proteomes" id="UP000007886">
    <property type="component" value="Chromosome"/>
</dbReference>
<dbReference type="KEGG" id="brs:S23_23300"/>
<evidence type="ECO:0000256" key="1">
    <source>
        <dbReference type="ARBA" id="ARBA00007430"/>
    </source>
</evidence>
<dbReference type="InterPro" id="IPR036291">
    <property type="entry name" value="NAD(P)-bd_dom_sf"/>
</dbReference>
<comment type="similarity">
    <text evidence="1">Belongs to the polysaccharide synthase family.</text>
</comment>
<gene>
    <name evidence="4" type="ORF">S23_23300</name>
</gene>
<protein>
    <submittedName>
        <fullName evidence="4">Capsular polysaccharide biosynthesis protein</fullName>
    </submittedName>
</protein>
<keyword evidence="2" id="KW-0812">Transmembrane</keyword>
<evidence type="ECO:0000256" key="2">
    <source>
        <dbReference type="SAM" id="Phobius"/>
    </source>
</evidence>
<dbReference type="PANTHER" id="PTHR43318:SF1">
    <property type="entry name" value="POLYSACCHARIDE BIOSYNTHESIS PROTEIN EPSC-RELATED"/>
    <property type="match status" value="1"/>
</dbReference>
<dbReference type="SUPFAM" id="SSF51735">
    <property type="entry name" value="NAD(P)-binding Rossmann-fold domains"/>
    <property type="match status" value="1"/>
</dbReference>
<organism evidence="4 5">
    <name type="scientific">Bradyrhizobium cosmicum</name>
    <dbReference type="NCBI Taxonomy" id="1404864"/>
    <lineage>
        <taxon>Bacteria</taxon>
        <taxon>Pseudomonadati</taxon>
        <taxon>Pseudomonadota</taxon>
        <taxon>Alphaproteobacteria</taxon>
        <taxon>Hyphomicrobiales</taxon>
        <taxon>Nitrobacteraceae</taxon>
        <taxon>Bradyrhizobium</taxon>
    </lineage>
</organism>
<dbReference type="CDD" id="cd05237">
    <property type="entry name" value="UDP_invert_4-6DH_SDR_e"/>
    <property type="match status" value="1"/>
</dbReference>
<name>A0AAI8MCQ9_9BRAD</name>
<dbReference type="AlphaFoldDB" id="A0AAI8MCQ9"/>
<feature type="transmembrane region" description="Helical" evidence="2">
    <location>
        <begin position="142"/>
        <end position="169"/>
    </location>
</feature>
<sequence length="671" mass="73835">MPQVSGRRLVLAVLAEMGYQRGQVAPNWIFIGRRMTRLSHLTLRNFLIALHDLLATTAALFAAFYIRFEGGEGFYDRLPLLFQILPYFLAFSVVVFFVFNLTTTKWRFISLPDALNIIRVASVLTVALLVLDYVFVAPNVRGAFFLGKVTIVLYWFLEISLLSALRMTYRYFRYTRVRRHARTEDAAPTLLIGRAADAEVLLRGIESGAIKRIWPVGMLSPSSSDRGQLIRNVPVLGDIDDIEDVIADFAKRNKPIARLVMTPSAFEPDARPESILMRARKLGVIVNRMPSLESGDTPRLTAVAVEDLLLRPSEKIDYARLEALIRGKAVIVTGGGGSIGSEICERVVAFGAARLLIVENSEPALYAVTEALAAQGAAAAIEGRIADIRDRERIMRLMAEFKPDIVFHAAALKHVPILERDWSEGVKTNIFGSINVADAAHNAGAEAMVMISTDKAIEPVSMLGLTKRFAEMYCQALDHDLAAASGGARPAMRLISVRFGNVLASNGSVVPKFKAQIEAGGPVTVTHPDMVRYFMTIREACDLVITAATHALGTQRPDVSVYVLNMGQPVKIVDLAERMIRLSGLQPGYDIEIVFTGMRPGERLHEILFASEEPTREIGVAGIMAAQPNEPPMQTLRKWIVALEQAIARDDRATIRTILKDAVPEFGSTAA</sequence>
<dbReference type="InterPro" id="IPR051203">
    <property type="entry name" value="Polysaccharide_Synthase-Rel"/>
</dbReference>
<dbReference type="Gene3D" id="3.40.50.720">
    <property type="entry name" value="NAD(P)-binding Rossmann-like Domain"/>
    <property type="match status" value="2"/>
</dbReference>
<reference evidence="4 5" key="1">
    <citation type="journal article" date="2012" name="Microbes Environ.">
        <title>Complete genome sequence of Bradyrhizobium sp. S23321: insights into symbiosis evolution in soil oligotrophs.</title>
        <authorList>
            <person name="Okubo T."/>
            <person name="Tsukui T."/>
            <person name="Maita H."/>
            <person name="Okamoto S."/>
            <person name="Oshima K."/>
            <person name="Fujisawa T."/>
            <person name="Saito A."/>
            <person name="Futamata H."/>
            <person name="Hattori R."/>
            <person name="Shimomura Y."/>
            <person name="Haruta S."/>
            <person name="Morimoto S."/>
            <person name="Wang Y."/>
            <person name="Sakai Y."/>
            <person name="Hattori M."/>
            <person name="Aizawa S."/>
            <person name="Nagashima K.V.P."/>
            <person name="Masuda S."/>
            <person name="Hattori T."/>
            <person name="Yamashita A."/>
            <person name="Bao Z."/>
            <person name="Hayatsu M."/>
            <person name="Kajiya-Kanegae H."/>
            <person name="Yoshinaga I."/>
            <person name="Sakamoto K."/>
            <person name="Toyota K."/>
            <person name="Nakao M."/>
            <person name="Kohara M."/>
            <person name="Anda M."/>
            <person name="Niwa R."/>
            <person name="Jung-Hwan P."/>
            <person name="Sameshima-Saito R."/>
            <person name="Tokuda S."/>
            <person name="Yamamoto S."/>
            <person name="Yamamoto S."/>
            <person name="Yokoyama T."/>
            <person name="Akutsu T."/>
            <person name="Nakamura Y."/>
            <person name="Nakahira-Yanaka Y."/>
            <person name="Takada Hoshino Y."/>
            <person name="Hirakawa H."/>
            <person name="Mitsui H."/>
            <person name="Terasawa K."/>
            <person name="Itakura M."/>
            <person name="Sato S."/>
            <person name="Ikeda-Ohtsubo W."/>
            <person name="Sakakura N."/>
            <person name="Kaminuma E."/>
            <person name="Minamisawa K."/>
        </authorList>
    </citation>
    <scope>NUCLEOTIDE SEQUENCE [LARGE SCALE GENOMIC DNA]</scope>
    <source>
        <strain evidence="4 5">S23321</strain>
    </source>
</reference>
<proteinExistence type="inferred from homology"/>
<keyword evidence="2" id="KW-1133">Transmembrane helix</keyword>
<dbReference type="Pfam" id="PF02719">
    <property type="entry name" value="Polysacc_synt_2"/>
    <property type="match status" value="1"/>
</dbReference>
<feature type="transmembrane region" description="Helical" evidence="2">
    <location>
        <begin position="43"/>
        <end position="68"/>
    </location>
</feature>
<feature type="transmembrane region" description="Helical" evidence="2">
    <location>
        <begin position="80"/>
        <end position="102"/>
    </location>
</feature>
<dbReference type="InterPro" id="IPR003869">
    <property type="entry name" value="Polysac_CapD-like"/>
</dbReference>
<evidence type="ECO:0000259" key="3">
    <source>
        <dbReference type="Pfam" id="PF02719"/>
    </source>
</evidence>
<keyword evidence="2" id="KW-0472">Membrane</keyword>
<evidence type="ECO:0000313" key="5">
    <source>
        <dbReference type="Proteomes" id="UP000007886"/>
    </source>
</evidence>
<feature type="transmembrane region" description="Helical" evidence="2">
    <location>
        <begin position="114"/>
        <end position="136"/>
    </location>
</feature>
<accession>A0AAI8MCQ9</accession>
<keyword evidence="5" id="KW-1185">Reference proteome</keyword>
<dbReference type="PANTHER" id="PTHR43318">
    <property type="entry name" value="UDP-N-ACETYLGLUCOSAMINE 4,6-DEHYDRATASE"/>
    <property type="match status" value="1"/>
</dbReference>